<name>T1AZL7_9ZZZZ</name>
<reference evidence="1" key="1">
    <citation type="submission" date="2013-08" db="EMBL/GenBank/DDBJ databases">
        <authorList>
            <person name="Mendez C."/>
            <person name="Richter M."/>
            <person name="Ferrer M."/>
            <person name="Sanchez J."/>
        </authorList>
    </citation>
    <scope>NUCLEOTIDE SEQUENCE</scope>
</reference>
<comment type="caution">
    <text evidence="1">The sequence shown here is derived from an EMBL/GenBank/DDBJ whole genome shotgun (WGS) entry which is preliminary data.</text>
</comment>
<sequence length="262" mass="28961">ETKQDVIMPPHTEKRIPKRLGKEPLLEAVWELRFVGDPATGVALPGALWEKLRAGGRIANLEILPLATVPVEFRNAQEQLRHGATHALRGDGYTILTGDNVVVLSVLKPYPGWNDFKTRILELVGWISELGIIQNPQTFSIRYIDFFEGSPSETLKLLVANIQIGNRTPALGEFRLQMPVNIEGFQGLLQVLNPVQLANGVGLTETRGLVTDVLVAGEMASIPDAWDGFEARLEKAKAICHCLFFALLKSDTIESMDPVFEE</sequence>
<organism evidence="1">
    <name type="scientific">mine drainage metagenome</name>
    <dbReference type="NCBI Taxonomy" id="410659"/>
    <lineage>
        <taxon>unclassified sequences</taxon>
        <taxon>metagenomes</taxon>
        <taxon>ecological metagenomes</taxon>
    </lineage>
</organism>
<protein>
    <recommendedName>
        <fullName evidence="2">TIGR04255 family protein</fullName>
    </recommendedName>
</protein>
<accession>T1AZL7</accession>
<dbReference type="AlphaFoldDB" id="T1AZL7"/>
<evidence type="ECO:0000313" key="1">
    <source>
        <dbReference type="EMBL" id="EQD66026.1"/>
    </source>
</evidence>
<proteinExistence type="predicted"/>
<reference evidence="1" key="2">
    <citation type="journal article" date="2014" name="ISME J.">
        <title>Microbial stratification in low pH oxic and suboxic macroscopic growths along an acid mine drainage.</title>
        <authorList>
            <person name="Mendez-Garcia C."/>
            <person name="Mesa V."/>
            <person name="Sprenger R.R."/>
            <person name="Richter M."/>
            <person name="Diez M.S."/>
            <person name="Solano J."/>
            <person name="Bargiela R."/>
            <person name="Golyshina O.V."/>
            <person name="Manteca A."/>
            <person name="Ramos J.L."/>
            <person name="Gallego J.R."/>
            <person name="Llorente I."/>
            <person name="Martins Dos Santos V.A."/>
            <person name="Jensen O.N."/>
            <person name="Pelaez A.I."/>
            <person name="Sanchez J."/>
            <person name="Ferrer M."/>
        </authorList>
    </citation>
    <scope>NUCLEOTIDE SEQUENCE</scope>
</reference>
<dbReference type="EMBL" id="AUZZ01000984">
    <property type="protein sequence ID" value="EQD66026.1"/>
    <property type="molecule type" value="Genomic_DNA"/>
</dbReference>
<evidence type="ECO:0008006" key="2">
    <source>
        <dbReference type="Google" id="ProtNLM"/>
    </source>
</evidence>
<feature type="non-terminal residue" evidence="1">
    <location>
        <position position="1"/>
    </location>
</feature>
<gene>
    <name evidence="1" type="ORF">B2A_01325</name>
</gene>
<dbReference type="InterPro" id="IPR026349">
    <property type="entry name" value="CHP04255"/>
</dbReference>
<dbReference type="NCBIfam" id="TIGR04255">
    <property type="entry name" value="sporadTIGR04255"/>
    <property type="match status" value="1"/>
</dbReference>